<keyword evidence="1" id="KW-1133">Transmembrane helix</keyword>
<feature type="transmembrane region" description="Helical" evidence="1">
    <location>
        <begin position="38"/>
        <end position="59"/>
    </location>
</feature>
<dbReference type="GeneID" id="89335279"/>
<organism evidence="2 3">
    <name type="scientific">Sulfolobus tengchongensis</name>
    <dbReference type="NCBI Taxonomy" id="207809"/>
    <lineage>
        <taxon>Archaea</taxon>
        <taxon>Thermoproteota</taxon>
        <taxon>Thermoprotei</taxon>
        <taxon>Sulfolobales</taxon>
        <taxon>Sulfolobaceae</taxon>
        <taxon>Sulfolobus</taxon>
    </lineage>
</organism>
<name>A0AAX4L1I4_9CREN</name>
<dbReference type="EMBL" id="CP146016">
    <property type="protein sequence ID" value="WWQ60667.1"/>
    <property type="molecule type" value="Genomic_DNA"/>
</dbReference>
<dbReference type="Proteomes" id="UP001432202">
    <property type="component" value="Chromosome"/>
</dbReference>
<keyword evidence="1" id="KW-0812">Transmembrane</keyword>
<proteinExistence type="predicted"/>
<gene>
    <name evidence="2" type="ORF">V6M85_00880</name>
</gene>
<evidence type="ECO:0000313" key="3">
    <source>
        <dbReference type="Proteomes" id="UP001432202"/>
    </source>
</evidence>
<sequence>MATADYFRGVAVGLLISGVTSLIAYVRGNQISNIKTAFIYVTILEIVLCVIFFVVSIIIRS</sequence>
<keyword evidence="1" id="KW-0472">Membrane</keyword>
<reference evidence="2 3" key="1">
    <citation type="submission" date="2024-02" db="EMBL/GenBank/DDBJ databases">
        <title>STSV induces naive adaptation in Sulfolobus.</title>
        <authorList>
            <person name="Xiang X."/>
            <person name="Song M."/>
        </authorList>
    </citation>
    <scope>NUCLEOTIDE SEQUENCE [LARGE SCALE GENOMIC DNA]</scope>
    <source>
        <strain evidence="2 3">RT2</strain>
    </source>
</reference>
<dbReference type="RefSeq" id="WP_338601821.1">
    <property type="nucleotide sequence ID" value="NZ_CP146016.1"/>
</dbReference>
<feature type="transmembrane region" description="Helical" evidence="1">
    <location>
        <begin position="6"/>
        <end position="26"/>
    </location>
</feature>
<dbReference type="AlphaFoldDB" id="A0AAX4L1I4"/>
<evidence type="ECO:0000313" key="2">
    <source>
        <dbReference type="EMBL" id="WWQ60667.1"/>
    </source>
</evidence>
<accession>A0AAX4L1I4</accession>
<evidence type="ECO:0000256" key="1">
    <source>
        <dbReference type="SAM" id="Phobius"/>
    </source>
</evidence>
<keyword evidence="3" id="KW-1185">Reference proteome</keyword>
<evidence type="ECO:0008006" key="4">
    <source>
        <dbReference type="Google" id="ProtNLM"/>
    </source>
</evidence>
<protein>
    <recommendedName>
        <fullName evidence="4">ATPase</fullName>
    </recommendedName>
</protein>